<dbReference type="GO" id="GO:0016226">
    <property type="term" value="P:iron-sulfur cluster assembly"/>
    <property type="evidence" value="ECO:0007669"/>
    <property type="project" value="InterPro"/>
</dbReference>
<evidence type="ECO:0000256" key="3">
    <source>
        <dbReference type="ARBA" id="ARBA00023004"/>
    </source>
</evidence>
<dbReference type="InterPro" id="IPR036922">
    <property type="entry name" value="Rieske_2Fe-2S_sf"/>
</dbReference>
<dbReference type="SUPFAM" id="SSF117916">
    <property type="entry name" value="Fe-S cluster assembly (FSCA) domain-like"/>
    <property type="match status" value="1"/>
</dbReference>
<dbReference type="InterPro" id="IPR017941">
    <property type="entry name" value="Rieske_2Fe-2S"/>
</dbReference>
<dbReference type="CDD" id="cd03467">
    <property type="entry name" value="Rieske"/>
    <property type="match status" value="1"/>
</dbReference>
<dbReference type="Gene3D" id="2.102.10.10">
    <property type="entry name" value="Rieske [2Fe-2S] iron-sulphur domain"/>
    <property type="match status" value="1"/>
</dbReference>
<protein>
    <recommendedName>
        <fullName evidence="5">Rieske domain-containing protein</fullName>
    </recommendedName>
</protein>
<name>A0A3D4V436_9BACT</name>
<keyword evidence="2" id="KW-0479">Metal-binding</keyword>
<keyword evidence="4" id="KW-0411">Iron-sulfur</keyword>
<dbReference type="PANTHER" id="PTHR11178:SF51">
    <property type="entry name" value="FE_S BIOGENESIS PROTEIN NFUA"/>
    <property type="match status" value="1"/>
</dbReference>
<evidence type="ECO:0000259" key="5">
    <source>
        <dbReference type="PROSITE" id="PS51296"/>
    </source>
</evidence>
<dbReference type="PROSITE" id="PS51296">
    <property type="entry name" value="RIESKE"/>
    <property type="match status" value="1"/>
</dbReference>
<proteinExistence type="predicted"/>
<comment type="caution">
    <text evidence="6">The sequence shown here is derived from an EMBL/GenBank/DDBJ whole genome shotgun (WGS) entry which is preliminary data.</text>
</comment>
<dbReference type="EMBL" id="DPIY01000001">
    <property type="protein sequence ID" value="HCT55865.1"/>
    <property type="molecule type" value="Genomic_DNA"/>
</dbReference>
<dbReference type="InterPro" id="IPR034904">
    <property type="entry name" value="FSCA_dom_sf"/>
</dbReference>
<dbReference type="Pfam" id="PF00355">
    <property type="entry name" value="Rieske"/>
    <property type="match status" value="1"/>
</dbReference>
<dbReference type="GO" id="GO:0051537">
    <property type="term" value="F:2 iron, 2 sulfur cluster binding"/>
    <property type="evidence" value="ECO:0007669"/>
    <property type="project" value="UniProtKB-KW"/>
</dbReference>
<dbReference type="AlphaFoldDB" id="A0A3D4V436"/>
<evidence type="ECO:0000256" key="2">
    <source>
        <dbReference type="ARBA" id="ARBA00022723"/>
    </source>
</evidence>
<dbReference type="Proteomes" id="UP000264071">
    <property type="component" value="Unassembled WGS sequence"/>
</dbReference>
<reference evidence="6 7" key="1">
    <citation type="journal article" date="2018" name="Nat. Biotechnol.">
        <title>A standardized bacterial taxonomy based on genome phylogeny substantially revises the tree of life.</title>
        <authorList>
            <person name="Parks D.H."/>
            <person name="Chuvochina M."/>
            <person name="Waite D.W."/>
            <person name="Rinke C."/>
            <person name="Skarshewski A."/>
            <person name="Chaumeil P.A."/>
            <person name="Hugenholtz P."/>
        </authorList>
    </citation>
    <scope>NUCLEOTIDE SEQUENCE [LARGE SCALE GENOMIC DNA]</scope>
    <source>
        <strain evidence="6">UBA8844</strain>
    </source>
</reference>
<sequence>MTATAPLPVASASPSGTSDATLETLATNVQRTLDDVRGMPIDQRTRALALKDALEAFHKAGLTTIVRALKQDPRGKELLFELIDDPGVYALLSLHGIVKADMRTRVARVVENLRPYTQSHGGDVTLVDVTSDTVFVKLSGSCNGCSMSSVTLRNGIEEALKEQVPEITRIEVVPNEPDAAAAFVTLTRAPRGDGWVDGPLLEELQDARPYRHEVADGRSIVILRLDDAITAYWNECAHMGLPIDGGMVDREARTITCPWHGFRFDCGTGECLSAPQAQLEALPVRVDGGRVQLRPT</sequence>
<dbReference type="Gene3D" id="3.30.300.130">
    <property type="entry name" value="Fe-S cluster assembly (FSCA)"/>
    <property type="match status" value="1"/>
</dbReference>
<dbReference type="SUPFAM" id="SSF50022">
    <property type="entry name" value="ISP domain"/>
    <property type="match status" value="1"/>
</dbReference>
<dbReference type="InterPro" id="IPR001075">
    <property type="entry name" value="NIF_FeS_clus_asmbl_NifU_C"/>
</dbReference>
<keyword evidence="3" id="KW-0408">Iron</keyword>
<evidence type="ECO:0000313" key="7">
    <source>
        <dbReference type="Proteomes" id="UP000264071"/>
    </source>
</evidence>
<accession>A0A3D4V436</accession>
<evidence type="ECO:0000256" key="4">
    <source>
        <dbReference type="ARBA" id="ARBA00023014"/>
    </source>
</evidence>
<dbReference type="Pfam" id="PF01106">
    <property type="entry name" value="NifU"/>
    <property type="match status" value="1"/>
</dbReference>
<evidence type="ECO:0000313" key="6">
    <source>
        <dbReference type="EMBL" id="HCT55865.1"/>
    </source>
</evidence>
<evidence type="ECO:0000256" key="1">
    <source>
        <dbReference type="ARBA" id="ARBA00022714"/>
    </source>
</evidence>
<gene>
    <name evidence="6" type="ORF">DGD08_01490</name>
</gene>
<feature type="domain" description="Rieske" evidence="5">
    <location>
        <begin position="195"/>
        <end position="293"/>
    </location>
</feature>
<organism evidence="6 7">
    <name type="scientific">Gemmatimonas aurantiaca</name>
    <dbReference type="NCBI Taxonomy" id="173480"/>
    <lineage>
        <taxon>Bacteria</taxon>
        <taxon>Pseudomonadati</taxon>
        <taxon>Gemmatimonadota</taxon>
        <taxon>Gemmatimonadia</taxon>
        <taxon>Gemmatimonadales</taxon>
        <taxon>Gemmatimonadaceae</taxon>
        <taxon>Gemmatimonas</taxon>
    </lineage>
</organism>
<dbReference type="GO" id="GO:0005506">
    <property type="term" value="F:iron ion binding"/>
    <property type="evidence" value="ECO:0007669"/>
    <property type="project" value="InterPro"/>
</dbReference>
<keyword evidence="1" id="KW-0001">2Fe-2S</keyword>
<dbReference type="OMA" id="CPWHGFR"/>
<dbReference type="PANTHER" id="PTHR11178">
    <property type="entry name" value="IRON-SULFUR CLUSTER SCAFFOLD PROTEIN NFU-RELATED"/>
    <property type="match status" value="1"/>
</dbReference>